<feature type="domain" description="Metallo-beta-lactamase" evidence="7">
    <location>
        <begin position="494"/>
        <end position="704"/>
    </location>
</feature>
<dbReference type="GO" id="GO:0005886">
    <property type="term" value="C:plasma membrane"/>
    <property type="evidence" value="ECO:0007669"/>
    <property type="project" value="UniProtKB-SubCell"/>
</dbReference>
<dbReference type="CDD" id="cd07731">
    <property type="entry name" value="ComA-like_MBL-fold"/>
    <property type="match status" value="1"/>
</dbReference>
<dbReference type="InterPro" id="IPR035681">
    <property type="entry name" value="ComA-like_MBL"/>
</dbReference>
<feature type="transmembrane region" description="Helical" evidence="6">
    <location>
        <begin position="437"/>
        <end position="455"/>
    </location>
</feature>
<evidence type="ECO:0000313" key="9">
    <source>
        <dbReference type="Proteomes" id="UP000315753"/>
    </source>
</evidence>
<evidence type="ECO:0000256" key="2">
    <source>
        <dbReference type="ARBA" id="ARBA00022475"/>
    </source>
</evidence>
<dbReference type="InterPro" id="IPR004797">
    <property type="entry name" value="Competence_ComEC/Rec2"/>
</dbReference>
<dbReference type="EMBL" id="VIGD01000003">
    <property type="protein sequence ID" value="TQE91875.1"/>
    <property type="molecule type" value="Genomic_DNA"/>
</dbReference>
<keyword evidence="5 6" id="KW-0472">Membrane</keyword>
<evidence type="ECO:0000256" key="6">
    <source>
        <dbReference type="SAM" id="Phobius"/>
    </source>
</evidence>
<dbReference type="OrthoDB" id="9761531at2"/>
<evidence type="ECO:0000256" key="5">
    <source>
        <dbReference type="ARBA" id="ARBA00023136"/>
    </source>
</evidence>
<reference evidence="8 9" key="1">
    <citation type="submission" date="2019-06" db="EMBL/GenBank/DDBJ databases">
        <title>Genome sequence of Ureibacillus terrenus.</title>
        <authorList>
            <person name="Maclea K.S."/>
            <person name="Simoes M."/>
        </authorList>
    </citation>
    <scope>NUCLEOTIDE SEQUENCE [LARGE SCALE GENOMIC DNA]</scope>
    <source>
        <strain evidence="8 9">ATCC BAA-384</strain>
    </source>
</reference>
<keyword evidence="2" id="KW-1003">Cell membrane</keyword>
<feature type="transmembrane region" description="Helical" evidence="6">
    <location>
        <begin position="290"/>
        <end position="306"/>
    </location>
</feature>
<organism evidence="8 9">
    <name type="scientific">Ureibacillus terrenus</name>
    <dbReference type="NCBI Taxonomy" id="118246"/>
    <lineage>
        <taxon>Bacteria</taxon>
        <taxon>Bacillati</taxon>
        <taxon>Bacillota</taxon>
        <taxon>Bacilli</taxon>
        <taxon>Bacillales</taxon>
        <taxon>Caryophanaceae</taxon>
        <taxon>Ureibacillus</taxon>
    </lineage>
</organism>
<dbReference type="Pfam" id="PF03772">
    <property type="entry name" value="Competence"/>
    <property type="match status" value="1"/>
</dbReference>
<dbReference type="PANTHER" id="PTHR30619">
    <property type="entry name" value="DNA INTERNALIZATION/COMPETENCE PROTEIN COMEC/REC2"/>
    <property type="match status" value="1"/>
</dbReference>
<feature type="transmembrane region" description="Helical" evidence="6">
    <location>
        <begin position="36"/>
        <end position="53"/>
    </location>
</feature>
<evidence type="ECO:0000313" key="8">
    <source>
        <dbReference type="EMBL" id="TQE91875.1"/>
    </source>
</evidence>
<evidence type="ECO:0000256" key="1">
    <source>
        <dbReference type="ARBA" id="ARBA00004651"/>
    </source>
</evidence>
<evidence type="ECO:0000256" key="4">
    <source>
        <dbReference type="ARBA" id="ARBA00022989"/>
    </source>
</evidence>
<dbReference type="NCBIfam" id="TIGR00361">
    <property type="entry name" value="ComEC_Rec2"/>
    <property type="match status" value="1"/>
</dbReference>
<feature type="transmembrane region" description="Helical" evidence="6">
    <location>
        <begin position="249"/>
        <end position="269"/>
    </location>
</feature>
<comment type="subcellular location">
    <subcellularLocation>
        <location evidence="1">Cell membrane</location>
        <topology evidence="1">Multi-pass membrane protein</topology>
    </subcellularLocation>
</comment>
<dbReference type="PANTHER" id="PTHR30619:SF1">
    <property type="entry name" value="RECOMBINATION PROTEIN 2"/>
    <property type="match status" value="1"/>
</dbReference>
<dbReference type="Pfam" id="PF00753">
    <property type="entry name" value="Lactamase_B"/>
    <property type="match status" value="1"/>
</dbReference>
<comment type="caution">
    <text evidence="8">The sequence shown here is derived from an EMBL/GenBank/DDBJ whole genome shotgun (WGS) entry which is preliminary data.</text>
</comment>
<dbReference type="Proteomes" id="UP000315753">
    <property type="component" value="Unassembled WGS sequence"/>
</dbReference>
<keyword evidence="4 6" id="KW-1133">Transmembrane helix</keyword>
<feature type="transmembrane region" description="Helical" evidence="6">
    <location>
        <begin position="462"/>
        <end position="479"/>
    </location>
</feature>
<evidence type="ECO:0000259" key="7">
    <source>
        <dbReference type="SMART" id="SM00849"/>
    </source>
</evidence>
<dbReference type="InterPro" id="IPR052159">
    <property type="entry name" value="Competence_DNA_uptake"/>
</dbReference>
<dbReference type="SMART" id="SM00849">
    <property type="entry name" value="Lactamase_B"/>
    <property type="match status" value="1"/>
</dbReference>
<dbReference type="InterPro" id="IPR001279">
    <property type="entry name" value="Metallo-B-lactamas"/>
</dbReference>
<gene>
    <name evidence="8" type="ORF">FKZ59_03560</name>
</gene>
<evidence type="ECO:0000256" key="3">
    <source>
        <dbReference type="ARBA" id="ARBA00022692"/>
    </source>
</evidence>
<dbReference type="GO" id="GO:0030420">
    <property type="term" value="P:establishment of competence for transformation"/>
    <property type="evidence" value="ECO:0007669"/>
    <property type="project" value="InterPro"/>
</dbReference>
<dbReference type="Gene3D" id="3.60.15.10">
    <property type="entry name" value="Ribonuclease Z/Hydroxyacylglutathione hydrolase-like"/>
    <property type="match status" value="1"/>
</dbReference>
<keyword evidence="9" id="KW-1185">Reference proteome</keyword>
<dbReference type="NCBIfam" id="TIGR00360">
    <property type="entry name" value="ComEC_N-term"/>
    <property type="match status" value="1"/>
</dbReference>
<dbReference type="InterPro" id="IPR036866">
    <property type="entry name" value="RibonucZ/Hydroxyglut_hydro"/>
</dbReference>
<dbReference type="AlphaFoldDB" id="A0A540V542"/>
<dbReference type="SUPFAM" id="SSF56281">
    <property type="entry name" value="Metallo-hydrolase/oxidoreductase"/>
    <property type="match status" value="1"/>
</dbReference>
<keyword evidence="3 6" id="KW-0812">Transmembrane</keyword>
<dbReference type="InterPro" id="IPR004477">
    <property type="entry name" value="ComEC_N"/>
</dbReference>
<accession>A0A540V542</accession>
<name>A0A540V542_9BACL</name>
<protein>
    <submittedName>
        <fullName evidence="8">DNA internalization-related competence protein ComEC/Rec2</fullName>
    </submittedName>
</protein>
<feature type="transmembrane region" description="Helical" evidence="6">
    <location>
        <begin position="218"/>
        <end position="237"/>
    </location>
</feature>
<feature type="transmembrane region" description="Helical" evidence="6">
    <location>
        <begin position="344"/>
        <end position="363"/>
    </location>
</feature>
<sequence>MALAVLVASIGAHETPLFLLLLFPIVLHAHYKKFHPFLMAAILLSGIASFGYFSSLLNEIEKPAVLPGFYAWTADYKINGDLVKGFMKDENGRKVYVKYQLRSEQEKRRFEEMPLAGRKFLIDGEWEEPKRPHHAYSFDMNDYLKSHGAMGIVKVESMQYVGSAGSLHQFINQMRFSLEKHIEETFPSSLAPEAEALLIGLQEDVEDETKRAYQKLGITHLFAISGLHIAVLSWIVFESLIRLRIRRELAAILLMSLLPGYAILAGGAPSVWRAVAVAELLMISRWKRRLAVDDALAISFIGFVLLEPWAIYQIGFQLSFLATAGLVYSSNFLQTQKSWWAKSFYVTFFSQIIVYPLLLYHFYELSISSLFANLIYVPLFSFAILPTNIVLLFLSFLPDPVSRCFFELYEPLRMMIAKMTFFLQSLPYQLWMPGKPSLLLMGICYISIFIALYLLDCRANWRAVVPVLCIPLLLLYFQGKVNPHLVINFVDVGQGDCIVIELPYRRKVYVIDSGGVLRFGQEEWKQREPFEVGKQIVVPFLKGKGISKIDVFILSHADSDHVEGAEEILEEIRAEEIHVSPSSLSEPVMKELLDVAKKQRVPIKEQIAGYSWKDGDVYFQYLWPQDAEYEGNNDSLVLYMKKGGFDAMFTGDLEAEGERKLIALYPTLPELDLLKAGHHGSRTSSSEEFVERFRPALTIFSAGENNRFGHPHKEVVERFHQYGLKTMTTGDAGTIEITVKNQTMRVTSSNKQE</sequence>
<feature type="transmembrane region" description="Helical" evidence="6">
    <location>
        <begin position="375"/>
        <end position="394"/>
    </location>
</feature>
<proteinExistence type="predicted"/>